<accession>A0A8T1VSA1</accession>
<evidence type="ECO:0000313" key="4">
    <source>
        <dbReference type="Proteomes" id="UP000694044"/>
    </source>
</evidence>
<name>A0A8T1VSA1_9STRA</name>
<dbReference type="OrthoDB" id="119286at2759"/>
<evidence type="ECO:0000256" key="1">
    <source>
        <dbReference type="SAM" id="Phobius"/>
    </source>
</evidence>
<keyword evidence="1" id="KW-0472">Membrane</keyword>
<feature type="transmembrane region" description="Helical" evidence="1">
    <location>
        <begin position="428"/>
        <end position="447"/>
    </location>
</feature>
<organism evidence="3 4">
    <name type="scientific">Phytophthora pseudosyringae</name>
    <dbReference type="NCBI Taxonomy" id="221518"/>
    <lineage>
        <taxon>Eukaryota</taxon>
        <taxon>Sar</taxon>
        <taxon>Stramenopiles</taxon>
        <taxon>Oomycota</taxon>
        <taxon>Peronosporomycetes</taxon>
        <taxon>Peronosporales</taxon>
        <taxon>Peronosporaceae</taxon>
        <taxon>Phytophthora</taxon>
    </lineage>
</organism>
<feature type="transmembrane region" description="Helical" evidence="1">
    <location>
        <begin position="83"/>
        <end position="106"/>
    </location>
</feature>
<dbReference type="EMBL" id="JAGDFM010000193">
    <property type="protein sequence ID" value="KAG7382913.1"/>
    <property type="molecule type" value="Genomic_DNA"/>
</dbReference>
<reference evidence="3" key="1">
    <citation type="submission" date="2021-02" db="EMBL/GenBank/DDBJ databases">
        <authorList>
            <person name="Palmer J.M."/>
        </authorList>
    </citation>
    <scope>NUCLEOTIDE SEQUENCE</scope>
    <source>
        <strain evidence="3">SCRP734</strain>
    </source>
</reference>
<keyword evidence="1" id="KW-0812">Transmembrane</keyword>
<evidence type="ECO:0000313" key="3">
    <source>
        <dbReference type="EMBL" id="KAG7382913.1"/>
    </source>
</evidence>
<feature type="domain" description="WLGC" evidence="2">
    <location>
        <begin position="722"/>
        <end position="793"/>
    </location>
</feature>
<dbReference type="InterPro" id="IPR058256">
    <property type="entry name" value="WLGC"/>
</dbReference>
<feature type="transmembrane region" description="Helical" evidence="1">
    <location>
        <begin position="253"/>
        <end position="276"/>
    </location>
</feature>
<evidence type="ECO:0000259" key="2">
    <source>
        <dbReference type="Pfam" id="PF26605"/>
    </source>
</evidence>
<proteinExistence type="predicted"/>
<dbReference type="Pfam" id="PF26605">
    <property type="entry name" value="WLGC"/>
    <property type="match status" value="1"/>
</dbReference>
<keyword evidence="4" id="KW-1185">Reference proteome</keyword>
<keyword evidence="1" id="KW-1133">Transmembrane helix</keyword>
<protein>
    <recommendedName>
        <fullName evidence="2">WLGC domain-containing protein</fullName>
    </recommendedName>
</protein>
<comment type="caution">
    <text evidence="3">The sequence shown here is derived from an EMBL/GenBank/DDBJ whole genome shotgun (WGS) entry which is preliminary data.</text>
</comment>
<dbReference type="AlphaFoldDB" id="A0A8T1VSA1"/>
<feature type="transmembrane region" description="Helical" evidence="1">
    <location>
        <begin position="138"/>
        <end position="159"/>
    </location>
</feature>
<dbReference type="Proteomes" id="UP000694044">
    <property type="component" value="Unassembled WGS sequence"/>
</dbReference>
<sequence>MVSKVRVHAIGHLPAKASSPRPPNALVALASTQHTSRKNEVEPFGPFALSRGSDSDGSFIAPTESRQVKDPIRVASLSFRDSFGLLGLPMVLMVFGCVAWTLWLIVLSVAPNAAANFIMETSEFDDGQFWLIPDEWSLLQFVSVAGLVVVVMFYVYVALKMLVWRSGKNALQAKLDELLAAWEAAATTNANGSLQQTFSRKAVSWSWKGYVQWKAITGIHGRNRKFWNLCLKIHDLVMLSLFLRDLLEAGTPVRIACGFAALAALNSLSCAVGILLHRFTALAEILVDSLFDFGATVIYPLTVLGYCVENFHYDRAVFAINMEVLPIGSFERRARMYANPAEIALVRISFDSLRILDYTDLFLRIGMNMAFSYRCKRIVDVLIEINRSQQSHRRTADTRQVTQQPVYFSFSSSEVKHGNAQRVVPRHVAVLFVAYSIGVLVTTHVAISTSQAVCSPHPECVVFAYRWRSTGFCPCRALVDGNPAPKTYYEWTHAVDATETVKTLAAAGTLETLQLVNRQLIVLPDELRGCRNLHLLSLINCATEEFPTWAKDFHRLQFLQVEGKVGSDNLGDFAPDLFRNMAELRYLQLGVHARMLRLPPLDGAPSLRSVIFSRLYNLVEFPALTHQTHLERLELTTSKRLASLPDLQPVTRLVHFAIFQGALLCCNGFLGTCNLTDAFCKNATCLEDSALRATPATLQVFNEFSYAVCKPHNALSQVPTLETIQMCDGVPYRQCQLPGLAPGTWVEGMCYNHRMQVLACNPDPDKIKVRRRQIQEGVGTPCNPEIEAWLGCEARELR</sequence>
<gene>
    <name evidence="3" type="ORF">PHYPSEUDO_004258</name>
</gene>